<dbReference type="PROSITE" id="PS50297">
    <property type="entry name" value="ANK_REP_REGION"/>
    <property type="match status" value="2"/>
</dbReference>
<keyword evidence="1" id="KW-0677">Repeat</keyword>
<dbReference type="InterPro" id="IPR027417">
    <property type="entry name" value="P-loop_NTPase"/>
</dbReference>
<evidence type="ECO:0000313" key="5">
    <source>
        <dbReference type="Proteomes" id="UP001241169"/>
    </source>
</evidence>
<dbReference type="Gene3D" id="3.40.50.300">
    <property type="entry name" value="P-loop containing nucleotide triphosphate hydrolases"/>
    <property type="match status" value="1"/>
</dbReference>
<feature type="repeat" description="ANK" evidence="2">
    <location>
        <begin position="1026"/>
        <end position="1058"/>
    </location>
</feature>
<dbReference type="SUPFAM" id="SSF52540">
    <property type="entry name" value="P-loop containing nucleoside triphosphate hydrolases"/>
    <property type="match status" value="1"/>
</dbReference>
<feature type="repeat" description="ANK" evidence="2">
    <location>
        <begin position="1125"/>
        <end position="1157"/>
    </location>
</feature>
<dbReference type="Pfam" id="PF24883">
    <property type="entry name" value="NPHP3_N"/>
    <property type="match status" value="1"/>
</dbReference>
<dbReference type="PRINTS" id="PR01415">
    <property type="entry name" value="ANKYRIN"/>
</dbReference>
<comment type="caution">
    <text evidence="4">The sequence shown here is derived from an EMBL/GenBank/DDBJ whole genome shotgun (WGS) entry which is preliminary data.</text>
</comment>
<gene>
    <name evidence="4" type="ORF">CPAR01_15349</name>
</gene>
<dbReference type="InterPro" id="IPR036770">
    <property type="entry name" value="Ankyrin_rpt-contain_sf"/>
</dbReference>
<dbReference type="RefSeq" id="XP_060341598.1">
    <property type="nucleotide sequence ID" value="XM_060499598.1"/>
</dbReference>
<evidence type="ECO:0000259" key="3">
    <source>
        <dbReference type="Pfam" id="PF24883"/>
    </source>
</evidence>
<dbReference type="SUPFAM" id="SSF48403">
    <property type="entry name" value="Ankyrin repeat"/>
    <property type="match status" value="2"/>
</dbReference>
<evidence type="ECO:0000256" key="2">
    <source>
        <dbReference type="PROSITE-ProRule" id="PRU00023"/>
    </source>
</evidence>
<dbReference type="InterPro" id="IPR053137">
    <property type="entry name" value="NLR-like"/>
</dbReference>
<proteinExistence type="predicted"/>
<dbReference type="GeneID" id="85383497"/>
<dbReference type="PROSITE" id="PS50088">
    <property type="entry name" value="ANK_REPEAT"/>
    <property type="match status" value="5"/>
</dbReference>
<dbReference type="InterPro" id="IPR035994">
    <property type="entry name" value="Nucleoside_phosphorylase_sf"/>
</dbReference>
<dbReference type="InterPro" id="IPR056884">
    <property type="entry name" value="NPHP3-like_N"/>
</dbReference>
<feature type="repeat" description="ANK" evidence="2">
    <location>
        <begin position="1092"/>
        <end position="1124"/>
    </location>
</feature>
<feature type="domain" description="Nephrocystin 3-like N-terminal" evidence="3">
    <location>
        <begin position="464"/>
        <end position="633"/>
    </location>
</feature>
<evidence type="ECO:0000313" key="4">
    <source>
        <dbReference type="EMBL" id="KAK1519856.1"/>
    </source>
</evidence>
<sequence length="1470" mass="163328">MSDQRRLPDFQAYTIGWIAALDKELTAALAMLDERHQQPGNFIQNQRDTNSYSWGRIGAHNVIIASLAEGSYGLVSAATTANSMILSLPQIRFGLMVGIGAGIPRIENGIDIRLGDVVVSRPTDGSSGVIQYDLGKLRGNGEFQRVGSLAPPPAVLLKGLAKLKADQRLNGNQLPRILADALKLFPRLAEPCGKDAAFIHQGPQNDRLFAASSTHVQVGKLQGSVRPGKKVSMNFAQLSYHHLRISTAWVWSMIVLLLISQWRSENDRIGAESASNGQAGEARPQSINAKFGACIHCNPEDELKRDDRIDTDPEIHYGIIASGNSVVKDSISRDQILQQLETGCLCFEMEAAGLMNDFPCLVIRGICDYADSHKNDRWQNYAAIVAAAYAKELLLVMEGMNVEQTRKIGEIMEKVSQIEATTKETHRKVEQLTAGNRSGKIHSWLSAPDPSIDHNKAFNLQHDGTGQWFLDTKEYLDWKTNPGSSLWLYGGPGCGKTILSSTIVRDLRGSTSICLYFYFTFTNTEKQSLDGAIRSLIEQLHCQSKAAQEYLDSVFESRGASSAQPDNDSLCSWFNAMLEVAGEVWIVLDALDERDLLRECQQGQALKNKGLLHWIKTLLESEGAKFHILVTSRQEEDIRRVLKDIIPKDMQIPLRNKSVNKDIRAFIRSTLRTWGDLPEWRNNESSREQVEKYLSEKADGMFRWVSCQLFELRHCLNDEELRSSLNSLPTTLDETYARILDRIPAVHQQKAWIILQFLLHSEDPLRLEEAVDIIAVSPEAKKHNPIFNPASRPDKDDFSIYCPSLVVSVTRTVGSKGKTVETLQLAHFSVKEYLLSDRMETKFPCAFEERIAKSVMARVCLAYLLSMDYSLLPAEFESSYPLAPYAAQYWARYAARADSDTIAPLVREFLGHRDCYGVCFQLSDFHLECDQEARYERSYRQEQKWNPDLCLEDYLYDREYQRMTEAVILPDTSMSVAMQMYCERLFQEENDGPLHLFYFCVFEGLVFAVEEVLKANPKLVNAKSGNGTTALQVAALNGHTEVVVMLLSRGANLHAKGGQNGTALQAASLSGHEVVVEILLDKGADCNAQGGKYGTALQAASYRGHDAVANILIGKGADLNTQGGQFGTALAAASTYDHKTTVQLLIKKGADVNAKVSAPRKTALGAAALNSHEEIVGILLNEGAVASLSSTGVDILARYWQTVIEVLRSTGVEVGERAVDASRRSTTLSLQISLMLLSKMSHADTVAYFSNVLVPASREGHFEIAHALIERGAKTNVTDADVSIEFDYKCHPLYTASCGNQSKIIKLMPLDDIGADTVYESVLSALQFDCFDAAEELLKHFSPRRNRRVNIPQEILQNALQHACFHGKHRLVKKLLESGASANEVDKNGVSLLQQMYRSSRLIIADLLLQHSAKGKTQEFTIDPHFIIQCERFFLGVAGVAKIYKRREDYLAYNVCVEIGEGGKVSVYVS</sequence>
<feature type="repeat" description="ANK" evidence="2">
    <location>
        <begin position="1059"/>
        <end position="1091"/>
    </location>
</feature>
<dbReference type="Proteomes" id="UP001241169">
    <property type="component" value="Unassembled WGS sequence"/>
</dbReference>
<name>A0ABQ9RYW0_9PEZI</name>
<dbReference type="PANTHER" id="PTHR46082:SF11">
    <property type="entry name" value="AAA+ ATPASE DOMAIN-CONTAINING PROTEIN-RELATED"/>
    <property type="match status" value="1"/>
</dbReference>
<dbReference type="Gene3D" id="1.25.40.20">
    <property type="entry name" value="Ankyrin repeat-containing domain"/>
    <property type="match status" value="3"/>
</dbReference>
<feature type="repeat" description="ANK" evidence="2">
    <location>
        <begin position="1355"/>
        <end position="1387"/>
    </location>
</feature>
<dbReference type="SMART" id="SM00248">
    <property type="entry name" value="ANK"/>
    <property type="match status" value="7"/>
</dbReference>
<dbReference type="Gene3D" id="3.40.50.1580">
    <property type="entry name" value="Nucleoside phosphorylase domain"/>
    <property type="match status" value="1"/>
</dbReference>
<accession>A0ABQ9RYW0</accession>
<dbReference type="PANTHER" id="PTHR46082">
    <property type="entry name" value="ATP/GTP-BINDING PROTEIN-RELATED"/>
    <property type="match status" value="1"/>
</dbReference>
<dbReference type="EMBL" id="MOPA01000019">
    <property type="protein sequence ID" value="KAK1519856.1"/>
    <property type="molecule type" value="Genomic_DNA"/>
</dbReference>
<reference evidence="4 5" key="1">
    <citation type="submission" date="2016-10" db="EMBL/GenBank/DDBJ databases">
        <title>The genome sequence of Colletotrichum fioriniae PJ7.</title>
        <authorList>
            <person name="Baroncelli R."/>
        </authorList>
    </citation>
    <scope>NUCLEOTIDE SEQUENCE [LARGE SCALE GENOMIC DNA]</scope>
    <source>
        <strain evidence="4 5">IMI 384185</strain>
    </source>
</reference>
<dbReference type="Pfam" id="PF12796">
    <property type="entry name" value="Ank_2"/>
    <property type="match status" value="2"/>
</dbReference>
<dbReference type="SUPFAM" id="SSF53167">
    <property type="entry name" value="Purine and uridine phosphorylases"/>
    <property type="match status" value="1"/>
</dbReference>
<keyword evidence="5" id="KW-1185">Reference proteome</keyword>
<organism evidence="4 5">
    <name type="scientific">Colletotrichum paranaense</name>
    <dbReference type="NCBI Taxonomy" id="1914294"/>
    <lineage>
        <taxon>Eukaryota</taxon>
        <taxon>Fungi</taxon>
        <taxon>Dikarya</taxon>
        <taxon>Ascomycota</taxon>
        <taxon>Pezizomycotina</taxon>
        <taxon>Sordariomycetes</taxon>
        <taxon>Hypocreomycetidae</taxon>
        <taxon>Glomerellales</taxon>
        <taxon>Glomerellaceae</taxon>
        <taxon>Colletotrichum</taxon>
        <taxon>Colletotrichum acutatum species complex</taxon>
    </lineage>
</organism>
<protein>
    <submittedName>
        <fullName evidence="4">Pfs domain-containing protein</fullName>
    </submittedName>
</protein>
<evidence type="ECO:0000256" key="1">
    <source>
        <dbReference type="ARBA" id="ARBA00022737"/>
    </source>
</evidence>
<dbReference type="InterPro" id="IPR002110">
    <property type="entry name" value="Ankyrin_rpt"/>
</dbReference>
<keyword evidence="2" id="KW-0040">ANK repeat</keyword>